<protein>
    <recommendedName>
        <fullName evidence="3">DUF4367 domain-containing protein</fullName>
    </recommendedName>
</protein>
<evidence type="ECO:0008006" key="3">
    <source>
        <dbReference type="Google" id="ProtNLM"/>
    </source>
</evidence>
<organism evidence="1 2">
    <name type="scientific">Lederbergia citrisecunda</name>
    <dbReference type="NCBI Taxonomy" id="2833583"/>
    <lineage>
        <taxon>Bacteria</taxon>
        <taxon>Bacillati</taxon>
        <taxon>Bacillota</taxon>
        <taxon>Bacilli</taxon>
        <taxon>Bacillales</taxon>
        <taxon>Bacillaceae</taxon>
        <taxon>Lederbergia</taxon>
    </lineage>
</organism>
<gene>
    <name evidence="1" type="ORF">KHA93_05935</name>
</gene>
<comment type="caution">
    <text evidence="1">The sequence shown here is derived from an EMBL/GenBank/DDBJ whole genome shotgun (WGS) entry which is preliminary data.</text>
</comment>
<reference evidence="1 2" key="1">
    <citation type="submission" date="2021-05" db="EMBL/GenBank/DDBJ databases">
        <title>Novel Bacillus species.</title>
        <authorList>
            <person name="Liu G."/>
        </authorList>
    </citation>
    <scope>NUCLEOTIDE SEQUENCE [LARGE SCALE GENOMIC DNA]</scope>
    <source>
        <strain evidence="1 2">FJAT-49732</strain>
    </source>
</reference>
<proteinExistence type="predicted"/>
<evidence type="ECO:0000313" key="1">
    <source>
        <dbReference type="EMBL" id="MBS4199194.1"/>
    </source>
</evidence>
<dbReference type="AlphaFoldDB" id="A0A942TN15"/>
<dbReference type="RefSeq" id="WP_213109889.1">
    <property type="nucleotide sequence ID" value="NZ_JAGYPJ010000001.1"/>
</dbReference>
<accession>A0A942TN15</accession>
<name>A0A942TN15_9BACI</name>
<dbReference type="EMBL" id="JAGYPJ010000001">
    <property type="protein sequence ID" value="MBS4199194.1"/>
    <property type="molecule type" value="Genomic_DNA"/>
</dbReference>
<evidence type="ECO:0000313" key="2">
    <source>
        <dbReference type="Proteomes" id="UP000682713"/>
    </source>
</evidence>
<keyword evidence="2" id="KW-1185">Reference proteome</keyword>
<dbReference type="Proteomes" id="UP000682713">
    <property type="component" value="Unassembled WGS sequence"/>
</dbReference>
<sequence length="172" mass="20061">MNKKKFFILLLGFSLFIGGWKSAKISLQKNVEKIYYDLGYKSIAEAIEETKSYFKTNLDLPKKLPPLNFSHTFGRFNRENENLEIEYLNEKKNFNYIINIFPARNERDFFSSTDTKISLKDGTDAYYSTAGKDEKVIIVLMFIKNNWTYILSIEEKLLDDPLPTLVEIANSL</sequence>